<gene>
    <name evidence="1" type="ORF">ACFSCY_21095</name>
</gene>
<protein>
    <submittedName>
        <fullName evidence="1">Uncharacterized protein</fullName>
    </submittedName>
</protein>
<evidence type="ECO:0000313" key="1">
    <source>
        <dbReference type="EMBL" id="MFD1531931.1"/>
    </source>
</evidence>
<sequence>MIFELAAEGVLVADVRHEHDAGLWPSVDRRQIRRIAEDLGMRRVVECADAALATLLANDRTLRAHCTRIGDRHLLLAAGAEAKVRAAMRKLGYALGPGS</sequence>
<comment type="caution">
    <text evidence="1">The sequence shown here is derived from an EMBL/GenBank/DDBJ whole genome shotgun (WGS) entry which is preliminary data.</text>
</comment>
<accession>A0ABW4FPQ2</accession>
<proteinExistence type="predicted"/>
<dbReference type="RefSeq" id="WP_343974482.1">
    <property type="nucleotide sequence ID" value="NZ_BAAAJG010000007.1"/>
</dbReference>
<reference evidence="2" key="1">
    <citation type="journal article" date="2019" name="Int. J. Syst. Evol. Microbiol.">
        <title>The Global Catalogue of Microorganisms (GCM) 10K type strain sequencing project: providing services to taxonomists for standard genome sequencing and annotation.</title>
        <authorList>
            <consortium name="The Broad Institute Genomics Platform"/>
            <consortium name="The Broad Institute Genome Sequencing Center for Infectious Disease"/>
            <person name="Wu L."/>
            <person name="Ma J."/>
        </authorList>
    </citation>
    <scope>NUCLEOTIDE SEQUENCE [LARGE SCALE GENOMIC DNA]</scope>
    <source>
        <strain evidence="2">JCM 12165</strain>
    </source>
</reference>
<dbReference type="EMBL" id="JBHUCP010000016">
    <property type="protein sequence ID" value="MFD1531931.1"/>
    <property type="molecule type" value="Genomic_DNA"/>
</dbReference>
<evidence type="ECO:0000313" key="2">
    <source>
        <dbReference type="Proteomes" id="UP001597145"/>
    </source>
</evidence>
<keyword evidence="2" id="KW-1185">Reference proteome</keyword>
<organism evidence="1 2">
    <name type="scientific">Pseudonocardia aurantiaca</name>
    <dbReference type="NCBI Taxonomy" id="75290"/>
    <lineage>
        <taxon>Bacteria</taxon>
        <taxon>Bacillati</taxon>
        <taxon>Actinomycetota</taxon>
        <taxon>Actinomycetes</taxon>
        <taxon>Pseudonocardiales</taxon>
        <taxon>Pseudonocardiaceae</taxon>
        <taxon>Pseudonocardia</taxon>
    </lineage>
</organism>
<dbReference type="Proteomes" id="UP001597145">
    <property type="component" value="Unassembled WGS sequence"/>
</dbReference>
<name>A0ABW4FPQ2_9PSEU</name>